<evidence type="ECO:0000256" key="4">
    <source>
        <dbReference type="ARBA" id="ARBA00023136"/>
    </source>
</evidence>
<dbReference type="RefSeq" id="WP_379190544.1">
    <property type="nucleotide sequence ID" value="NZ_JBHSOW010000082.1"/>
</dbReference>
<organism evidence="7 8">
    <name type="scientific">Paenibacillus solisilvae</name>
    <dbReference type="NCBI Taxonomy" id="2486751"/>
    <lineage>
        <taxon>Bacteria</taxon>
        <taxon>Bacillati</taxon>
        <taxon>Bacillota</taxon>
        <taxon>Bacilli</taxon>
        <taxon>Bacillales</taxon>
        <taxon>Paenibacillaceae</taxon>
        <taxon>Paenibacillus</taxon>
    </lineage>
</organism>
<proteinExistence type="predicted"/>
<feature type="transmembrane region" description="Helical" evidence="5">
    <location>
        <begin position="72"/>
        <end position="91"/>
    </location>
</feature>
<feature type="domain" description="Yip1" evidence="6">
    <location>
        <begin position="10"/>
        <end position="179"/>
    </location>
</feature>
<evidence type="ECO:0000256" key="3">
    <source>
        <dbReference type="ARBA" id="ARBA00022989"/>
    </source>
</evidence>
<evidence type="ECO:0000256" key="1">
    <source>
        <dbReference type="ARBA" id="ARBA00004141"/>
    </source>
</evidence>
<keyword evidence="4 5" id="KW-0472">Membrane</keyword>
<feature type="transmembrane region" description="Helical" evidence="5">
    <location>
        <begin position="33"/>
        <end position="52"/>
    </location>
</feature>
<comment type="caution">
    <text evidence="7">The sequence shown here is derived from an EMBL/GenBank/DDBJ whole genome shotgun (WGS) entry which is preliminary data.</text>
</comment>
<keyword evidence="2 5" id="KW-0812">Transmembrane</keyword>
<evidence type="ECO:0000259" key="6">
    <source>
        <dbReference type="Pfam" id="PF04893"/>
    </source>
</evidence>
<evidence type="ECO:0000313" key="7">
    <source>
        <dbReference type="EMBL" id="MFC5651910.1"/>
    </source>
</evidence>
<keyword evidence="3 5" id="KW-1133">Transmembrane helix</keyword>
<feature type="transmembrane region" description="Helical" evidence="5">
    <location>
        <begin position="103"/>
        <end position="125"/>
    </location>
</feature>
<feature type="transmembrane region" description="Helical" evidence="5">
    <location>
        <begin position="131"/>
        <end position="149"/>
    </location>
</feature>
<comment type="subcellular location">
    <subcellularLocation>
        <location evidence="1">Membrane</location>
        <topology evidence="1">Multi-pass membrane protein</topology>
    </subcellularLocation>
</comment>
<evidence type="ECO:0000313" key="8">
    <source>
        <dbReference type="Proteomes" id="UP001596047"/>
    </source>
</evidence>
<accession>A0ABW0W693</accession>
<dbReference type="InterPro" id="IPR006977">
    <property type="entry name" value="Yip1_dom"/>
</dbReference>
<protein>
    <submittedName>
        <fullName evidence="7">Yip1 family protein</fullName>
    </submittedName>
</protein>
<dbReference type="Pfam" id="PF04893">
    <property type="entry name" value="Yip1"/>
    <property type="match status" value="1"/>
</dbReference>
<gene>
    <name evidence="7" type="ORF">ACFPYJ_22860</name>
</gene>
<name>A0ABW0W693_9BACL</name>
<keyword evidence="8" id="KW-1185">Reference proteome</keyword>
<dbReference type="Proteomes" id="UP001596047">
    <property type="component" value="Unassembled WGS sequence"/>
</dbReference>
<evidence type="ECO:0000256" key="2">
    <source>
        <dbReference type="ARBA" id="ARBA00022692"/>
    </source>
</evidence>
<dbReference type="EMBL" id="JBHSOW010000082">
    <property type="protein sequence ID" value="MFC5651910.1"/>
    <property type="molecule type" value="Genomic_DNA"/>
</dbReference>
<feature type="transmembrane region" description="Helical" evidence="5">
    <location>
        <begin position="161"/>
        <end position="188"/>
    </location>
</feature>
<sequence length="206" mass="24210">MKLDLLTLPFRVLVRPFDGFWDMKYEEKGRLTIAYIILFFLVIVQILRSQYVGFLYNFNNPQYLNSINEFKYIVLPFFLWCISNWSLTVLMDGEGKFKEILTATGYAVLPLIVVYVPTMIMSHFITMEEGAFYYFFNSAAVVWAAWLLFVGMMTIHQYTPLMTVVTMGLTVIVMGIIIFLGLLTFSLIQQIQFFFETIYREIVFWS</sequence>
<evidence type="ECO:0000256" key="5">
    <source>
        <dbReference type="SAM" id="Phobius"/>
    </source>
</evidence>
<reference evidence="8" key="1">
    <citation type="journal article" date="2019" name="Int. J. Syst. Evol. Microbiol.">
        <title>The Global Catalogue of Microorganisms (GCM) 10K type strain sequencing project: providing services to taxonomists for standard genome sequencing and annotation.</title>
        <authorList>
            <consortium name="The Broad Institute Genomics Platform"/>
            <consortium name="The Broad Institute Genome Sequencing Center for Infectious Disease"/>
            <person name="Wu L."/>
            <person name="Ma J."/>
        </authorList>
    </citation>
    <scope>NUCLEOTIDE SEQUENCE [LARGE SCALE GENOMIC DNA]</scope>
    <source>
        <strain evidence="8">CGMCC 1.3240</strain>
    </source>
</reference>